<dbReference type="SUPFAM" id="SSF63380">
    <property type="entry name" value="Riboflavin synthase domain-like"/>
    <property type="match status" value="2"/>
</dbReference>
<gene>
    <name evidence="5" type="ORF">ACFSBT_12260</name>
</gene>
<evidence type="ECO:0000256" key="3">
    <source>
        <dbReference type="PROSITE-ProRule" id="PRU00524"/>
    </source>
</evidence>
<dbReference type="RefSeq" id="WP_250874008.1">
    <property type="nucleotide sequence ID" value="NZ_JALXFV010000005.1"/>
</dbReference>
<dbReference type="PANTHER" id="PTHR21098:SF0">
    <property type="entry name" value="RIBOFLAVIN SYNTHASE"/>
    <property type="match status" value="1"/>
</dbReference>
<keyword evidence="1" id="KW-0677">Repeat</keyword>
<dbReference type="InterPro" id="IPR023366">
    <property type="entry name" value="ATP_synth_asu-like_sf"/>
</dbReference>
<sequence>MYTGLVEEVGRIVAVTPETSGCRVVVEAPVTDLAVDDSVAVSGVCLTAEAVGDGWFEAYLSAETVERTYLASLRPGAAVNIERPLSADGRFDGHVVKGTTDTTTEVVAIEERGDNDDRLLTVAIPDGYEQYLVEKGAVAVDGISLTVADLTEETFTLAIIPQTNAKTTLSEKAVGDPVHFEADVLAKYVERQQTVGAT</sequence>
<keyword evidence="5" id="KW-0808">Transferase</keyword>
<dbReference type="AlphaFoldDB" id="A0ABD6AWD0"/>
<evidence type="ECO:0000259" key="4">
    <source>
        <dbReference type="PROSITE" id="PS51177"/>
    </source>
</evidence>
<feature type="repeat" description="Lumazine-binding" evidence="3">
    <location>
        <begin position="1"/>
        <end position="94"/>
    </location>
</feature>
<dbReference type="NCBIfam" id="NF006767">
    <property type="entry name" value="PRK09289.1"/>
    <property type="match status" value="1"/>
</dbReference>
<feature type="domain" description="Lumazine-binding" evidence="4">
    <location>
        <begin position="1"/>
        <end position="94"/>
    </location>
</feature>
<dbReference type="PIRSF" id="PIRSF000498">
    <property type="entry name" value="Riboflavin_syn_A"/>
    <property type="match status" value="1"/>
</dbReference>
<feature type="domain" description="Lumazine-binding" evidence="4">
    <location>
        <begin position="95"/>
        <end position="193"/>
    </location>
</feature>
<evidence type="ECO:0000256" key="2">
    <source>
        <dbReference type="NCBIfam" id="TIGR00187"/>
    </source>
</evidence>
<protein>
    <recommendedName>
        <fullName evidence="2">Riboflavin synthase</fullName>
        <ecNumber evidence="2">2.5.1.9</ecNumber>
    </recommendedName>
</protein>
<proteinExistence type="predicted"/>
<dbReference type="InterPro" id="IPR026017">
    <property type="entry name" value="Lumazine-bd_dom"/>
</dbReference>
<evidence type="ECO:0000313" key="5">
    <source>
        <dbReference type="EMBL" id="MFD1514054.1"/>
    </source>
</evidence>
<reference evidence="5 6" key="1">
    <citation type="journal article" date="2019" name="Int. J. Syst. Evol. Microbiol.">
        <title>The Global Catalogue of Microorganisms (GCM) 10K type strain sequencing project: providing services to taxonomists for standard genome sequencing and annotation.</title>
        <authorList>
            <consortium name="The Broad Institute Genomics Platform"/>
            <consortium name="The Broad Institute Genome Sequencing Center for Infectious Disease"/>
            <person name="Wu L."/>
            <person name="Ma J."/>
        </authorList>
    </citation>
    <scope>NUCLEOTIDE SEQUENCE [LARGE SCALE GENOMIC DNA]</scope>
    <source>
        <strain evidence="5 6">CGMCC 1.12563</strain>
    </source>
</reference>
<accession>A0ABD6AWD0</accession>
<organism evidence="5 6">
    <name type="scientific">Halomarina rubra</name>
    <dbReference type="NCBI Taxonomy" id="2071873"/>
    <lineage>
        <taxon>Archaea</taxon>
        <taxon>Methanobacteriati</taxon>
        <taxon>Methanobacteriota</taxon>
        <taxon>Stenosarchaea group</taxon>
        <taxon>Halobacteria</taxon>
        <taxon>Halobacteriales</taxon>
        <taxon>Natronomonadaceae</taxon>
        <taxon>Halomarina</taxon>
    </lineage>
</organism>
<dbReference type="EC" id="2.5.1.9" evidence="2"/>
<evidence type="ECO:0000256" key="1">
    <source>
        <dbReference type="ARBA" id="ARBA00022737"/>
    </source>
</evidence>
<feature type="repeat" description="Lumazine-binding" evidence="3">
    <location>
        <begin position="95"/>
        <end position="193"/>
    </location>
</feature>
<dbReference type="Pfam" id="PF00677">
    <property type="entry name" value="Lum_binding"/>
    <property type="match status" value="2"/>
</dbReference>
<dbReference type="InterPro" id="IPR001783">
    <property type="entry name" value="Lumazine-bd"/>
</dbReference>
<keyword evidence="6" id="KW-1185">Reference proteome</keyword>
<dbReference type="GO" id="GO:0004746">
    <property type="term" value="F:riboflavin synthase activity"/>
    <property type="evidence" value="ECO:0007669"/>
    <property type="project" value="UniProtKB-UniRule"/>
</dbReference>
<comment type="caution">
    <text evidence="5">The sequence shown here is derived from an EMBL/GenBank/DDBJ whole genome shotgun (WGS) entry which is preliminary data.</text>
</comment>
<dbReference type="EMBL" id="JBHUDC010000005">
    <property type="protein sequence ID" value="MFD1514054.1"/>
    <property type="molecule type" value="Genomic_DNA"/>
</dbReference>
<dbReference type="Proteomes" id="UP001597187">
    <property type="component" value="Unassembled WGS sequence"/>
</dbReference>
<dbReference type="NCBIfam" id="TIGR00187">
    <property type="entry name" value="ribE"/>
    <property type="match status" value="1"/>
</dbReference>
<dbReference type="InterPro" id="IPR017938">
    <property type="entry name" value="Riboflavin_synthase-like_b-brl"/>
</dbReference>
<evidence type="ECO:0000313" key="6">
    <source>
        <dbReference type="Proteomes" id="UP001597187"/>
    </source>
</evidence>
<dbReference type="PANTHER" id="PTHR21098">
    <property type="entry name" value="RIBOFLAVIN SYNTHASE ALPHA CHAIN"/>
    <property type="match status" value="1"/>
</dbReference>
<name>A0ABD6AWD0_9EURY</name>
<dbReference type="PROSITE" id="PS51177">
    <property type="entry name" value="LUMAZINE_BIND"/>
    <property type="match status" value="2"/>
</dbReference>
<dbReference type="Gene3D" id="2.40.30.20">
    <property type="match status" value="2"/>
</dbReference>